<dbReference type="KEGG" id="ahu:A6A40_02545"/>
<dbReference type="RefSeq" id="WP_063633970.1">
    <property type="nucleotide sequence ID" value="NZ_CP015285.1"/>
</dbReference>
<proteinExistence type="predicted"/>
<name>A0A160JDQ4_9PROT</name>
<sequence length="84" mass="9551">MPTRLRLAILIYGMIQGVVFGIGTVLVLAVPSFSEQAMTLMPTVVIVSIVLAAPIAWFMAPRMRLRFWQRRDERQQAPRRVTLP</sequence>
<gene>
    <name evidence="2" type="ORF">A6A40_02545</name>
</gene>
<protein>
    <submittedName>
        <fullName evidence="2">Uncharacterized protein</fullName>
    </submittedName>
</protein>
<feature type="transmembrane region" description="Helical" evidence="1">
    <location>
        <begin position="7"/>
        <end position="33"/>
    </location>
</feature>
<keyword evidence="3" id="KW-1185">Reference proteome</keyword>
<reference evidence="2 3" key="1">
    <citation type="journal article" date="2013" name="Int. J. Syst. Evol. Microbiol.">
        <title>Azospirillum humicireducens sp. nov., a nitrogen-fixing bacterium isolated from a microbial fuel cell.</title>
        <authorList>
            <person name="Zhou S."/>
            <person name="Han L."/>
            <person name="Wang Y."/>
            <person name="Yang G."/>
            <person name="Zhuang L."/>
            <person name="Hu P."/>
        </authorList>
    </citation>
    <scope>NUCLEOTIDE SEQUENCE [LARGE SCALE GENOMIC DNA]</scope>
    <source>
        <strain evidence="2 3">SgZ-5</strain>
    </source>
</reference>
<dbReference type="AlphaFoldDB" id="A0A160JDQ4"/>
<keyword evidence="1" id="KW-1133">Transmembrane helix</keyword>
<dbReference type="EMBL" id="CP015285">
    <property type="protein sequence ID" value="ANC90872.1"/>
    <property type="molecule type" value="Genomic_DNA"/>
</dbReference>
<evidence type="ECO:0000313" key="2">
    <source>
        <dbReference type="EMBL" id="ANC90872.1"/>
    </source>
</evidence>
<keyword evidence="1" id="KW-0812">Transmembrane</keyword>
<accession>A0A160JDQ4</accession>
<organism evidence="2 3">
    <name type="scientific">Azospirillum humicireducens</name>
    <dbReference type="NCBI Taxonomy" id="1226968"/>
    <lineage>
        <taxon>Bacteria</taxon>
        <taxon>Pseudomonadati</taxon>
        <taxon>Pseudomonadota</taxon>
        <taxon>Alphaproteobacteria</taxon>
        <taxon>Rhodospirillales</taxon>
        <taxon>Azospirillaceae</taxon>
        <taxon>Azospirillum</taxon>
    </lineage>
</organism>
<feature type="transmembrane region" description="Helical" evidence="1">
    <location>
        <begin position="39"/>
        <end position="60"/>
    </location>
</feature>
<evidence type="ECO:0000313" key="3">
    <source>
        <dbReference type="Proteomes" id="UP000077405"/>
    </source>
</evidence>
<dbReference type="Proteomes" id="UP000077405">
    <property type="component" value="Chromosome"/>
</dbReference>
<dbReference type="OrthoDB" id="7889159at2"/>
<evidence type="ECO:0000256" key="1">
    <source>
        <dbReference type="SAM" id="Phobius"/>
    </source>
</evidence>
<keyword evidence="1" id="KW-0472">Membrane</keyword>